<feature type="transmembrane region" description="Helical" evidence="1">
    <location>
        <begin position="35"/>
        <end position="53"/>
    </location>
</feature>
<evidence type="ECO:0000256" key="1">
    <source>
        <dbReference type="SAM" id="Phobius"/>
    </source>
</evidence>
<dbReference type="Proteomes" id="UP000077143">
    <property type="component" value="Plasmid pMYC1"/>
</dbReference>
<evidence type="ECO:0000313" key="3">
    <source>
        <dbReference type="Proteomes" id="UP000077143"/>
    </source>
</evidence>
<sequence length="123" mass="13683">MRTGYRFYTRVGEGDRLDDRRVDERGNMKVPPSDWWWVATVVILYFTAVTVMIRRGLWMKPIGRHFVLASLCAMIMSIPAAELGGGYPAAALAAVNVVLFFWIGGPERPSTGRHAAGQKNIAT</sequence>
<organism evidence="2 3">
    <name type="scientific">Mycobacterium adipatum</name>
    <dbReference type="NCBI Taxonomy" id="1682113"/>
    <lineage>
        <taxon>Bacteria</taxon>
        <taxon>Bacillati</taxon>
        <taxon>Actinomycetota</taxon>
        <taxon>Actinomycetes</taxon>
        <taxon>Mycobacteriales</taxon>
        <taxon>Mycobacteriaceae</taxon>
        <taxon>Mycobacterium</taxon>
    </lineage>
</organism>
<keyword evidence="1" id="KW-0812">Transmembrane</keyword>
<reference evidence="2 3" key="1">
    <citation type="submission" date="2016-05" db="EMBL/GenBank/DDBJ databases">
        <title>Complete genome sequence of a phthalic acid esters degrading Mycobacterium sp. YC-RL4.</title>
        <authorList>
            <person name="Ren L."/>
            <person name="Fan S."/>
            <person name="Ruth N."/>
            <person name="Jia Y."/>
            <person name="Wang J."/>
            <person name="Qiao C."/>
        </authorList>
    </citation>
    <scope>NUCLEOTIDE SEQUENCE [LARGE SCALE GENOMIC DNA]</scope>
    <source>
        <strain evidence="2 3">YC-RL4</strain>
        <plasmid evidence="3">pmyc1</plasmid>
    </source>
</reference>
<evidence type="ECO:0000313" key="2">
    <source>
        <dbReference type="EMBL" id="ANE83449.1"/>
    </source>
</evidence>
<proteinExistence type="predicted"/>
<accession>A0A172UWF1</accession>
<protein>
    <submittedName>
        <fullName evidence="2">Uncharacterized protein</fullName>
    </submittedName>
</protein>
<keyword evidence="1" id="KW-1133">Transmembrane helix</keyword>
<gene>
    <name evidence="2" type="ORF">A7U43_28465</name>
</gene>
<keyword evidence="1" id="KW-0472">Membrane</keyword>
<keyword evidence="3" id="KW-1185">Reference proteome</keyword>
<dbReference type="KEGG" id="madi:A7U43_28465"/>
<name>A0A172UWF1_9MYCO</name>
<feature type="transmembrane region" description="Helical" evidence="1">
    <location>
        <begin position="87"/>
        <end position="104"/>
    </location>
</feature>
<dbReference type="AlphaFoldDB" id="A0A172UWF1"/>
<geneLocation type="plasmid" evidence="3">
    <name>pmyc1</name>
</geneLocation>
<keyword evidence="2" id="KW-0614">Plasmid</keyword>
<dbReference type="EMBL" id="CP015597">
    <property type="protein sequence ID" value="ANE83449.1"/>
    <property type="molecule type" value="Genomic_DNA"/>
</dbReference>